<keyword evidence="1" id="KW-0472">Membrane</keyword>
<accession>A0A8J2PNG0</accession>
<proteinExistence type="predicted"/>
<evidence type="ECO:0000313" key="3">
    <source>
        <dbReference type="Proteomes" id="UP000708208"/>
    </source>
</evidence>
<evidence type="ECO:0000256" key="1">
    <source>
        <dbReference type="SAM" id="Phobius"/>
    </source>
</evidence>
<gene>
    <name evidence="2" type="ORF">AFUS01_LOCUS37682</name>
</gene>
<feature type="transmembrane region" description="Helical" evidence="1">
    <location>
        <begin position="348"/>
        <end position="371"/>
    </location>
</feature>
<keyword evidence="3" id="KW-1185">Reference proteome</keyword>
<feature type="transmembrane region" description="Helical" evidence="1">
    <location>
        <begin position="683"/>
        <end position="703"/>
    </location>
</feature>
<protein>
    <submittedName>
        <fullName evidence="2">Uncharacterized protein</fullName>
    </submittedName>
</protein>
<organism evidence="2 3">
    <name type="scientific">Allacma fusca</name>
    <dbReference type="NCBI Taxonomy" id="39272"/>
    <lineage>
        <taxon>Eukaryota</taxon>
        <taxon>Metazoa</taxon>
        <taxon>Ecdysozoa</taxon>
        <taxon>Arthropoda</taxon>
        <taxon>Hexapoda</taxon>
        <taxon>Collembola</taxon>
        <taxon>Symphypleona</taxon>
        <taxon>Sminthuridae</taxon>
        <taxon>Allacma</taxon>
    </lineage>
</organism>
<reference evidence="2" key="1">
    <citation type="submission" date="2021-06" db="EMBL/GenBank/DDBJ databases">
        <authorList>
            <person name="Hodson N. C."/>
            <person name="Mongue J. A."/>
            <person name="Jaron S. K."/>
        </authorList>
    </citation>
    <scope>NUCLEOTIDE SEQUENCE</scope>
</reference>
<dbReference type="EMBL" id="CAJVCH010544586">
    <property type="protein sequence ID" value="CAG7827713.1"/>
    <property type="molecule type" value="Genomic_DNA"/>
</dbReference>
<keyword evidence="1" id="KW-0812">Transmembrane</keyword>
<sequence length="728" mass="84351">MFRYIYALKLQLIIMSIGILKPSEESPSLSPTIVYINLEKFINRIQTCLIHFLEYSALVNYSTVSIPFVLTNSQIYHPNYTTPAHYNHLNIFRARALSCSFLIQLLRAQDHMNIYKQILSQPARPLWGIFNKTEMFQNGIVVVTEIEYFKTIKLIEGRYGLLYFDRWSYLTPIFLLLYSETTAESERKIDVGVFICKYCNLRRASLHEFYCNSDCFKAMTQCYGKAIGYGRDVYWTAIANFRMNKFIDDGKSHDPFSTSFLEIKTATIYFILSALNSTKMVESLRTNSLFTSNSIPQILYDVRIPKHGFRDYVSTGLNSGFKFITSDSINQRGNSIESLYTRAFEKTLWYLIGFTSVCISTLVIMFLKVIYNSSIDSSLIVHNHMITFAVLVDQCRIMTYMPRGKNLPHVISYHVRMSVLKSQLHVIAGLWLLLSLVLNNSYKSVVESSLSIFYPVTTKWKSLAELSNFSLYVAIDSCARYAPTQLLFGVEDNATLDENYRHVCDQRDLVEKMDTNCKFWSAVNDLGHLRSSSVLASVLKGMKNSTWYFCTRNLKQIMRMYLMKPRSAFVTSTEKFEKFWRVFKVAMKTNYSSFKFASNSKFHDKSLNFDSGYFFSTLDAFHHHVVPNRLKILLSSGIYNLWTKWNERRDESKNAQDSGSIAGDESQQAEASFEPLSYSNSDLYLIFNLKFISLGISGLIFLFENFSHFYKCHIKNAMKYDFYDTKAY</sequence>
<keyword evidence="1" id="KW-1133">Transmembrane helix</keyword>
<dbReference type="AlphaFoldDB" id="A0A8J2PNG0"/>
<name>A0A8J2PNG0_9HEXA</name>
<dbReference type="Proteomes" id="UP000708208">
    <property type="component" value="Unassembled WGS sequence"/>
</dbReference>
<evidence type="ECO:0000313" key="2">
    <source>
        <dbReference type="EMBL" id="CAG7827713.1"/>
    </source>
</evidence>
<comment type="caution">
    <text evidence="2">The sequence shown here is derived from an EMBL/GenBank/DDBJ whole genome shotgun (WGS) entry which is preliminary data.</text>
</comment>